<proteinExistence type="predicted"/>
<dbReference type="InterPro" id="IPR025403">
    <property type="entry name" value="TgpA-like_C"/>
</dbReference>
<reference evidence="2" key="1">
    <citation type="submission" date="2018-05" db="EMBL/GenBank/DDBJ databases">
        <authorList>
            <person name="Lanie J.A."/>
            <person name="Ng W.-L."/>
            <person name="Kazmierczak K.M."/>
            <person name="Andrzejewski T.M."/>
            <person name="Davidsen T.M."/>
            <person name="Wayne K.J."/>
            <person name="Tettelin H."/>
            <person name="Glass J.I."/>
            <person name="Rusch D."/>
            <person name="Podicherti R."/>
            <person name="Tsui H.-C.T."/>
            <person name="Winkler M.E."/>
        </authorList>
    </citation>
    <scope>NUCLEOTIDE SEQUENCE</scope>
</reference>
<sequence length="131" mass="15184">TLVGSSGVVLGWKWYRERHLREIRRILESTALALEANMDYRDSVVHSYKEMCKILQGYGYLRRRFETVREFQKALEEALSLNHESVASLTLLYEEADYTTKSLDDDHRLNAVSSLRTVIESLDLNSENIEG</sequence>
<dbReference type="Pfam" id="PF13559">
    <property type="entry name" value="DUF4129"/>
    <property type="match status" value="1"/>
</dbReference>
<protein>
    <recommendedName>
        <fullName evidence="1">Protein-glutamine gamma-glutamyltransferase-like C-terminal domain-containing protein</fullName>
    </recommendedName>
</protein>
<evidence type="ECO:0000259" key="1">
    <source>
        <dbReference type="Pfam" id="PF13559"/>
    </source>
</evidence>
<dbReference type="AlphaFoldDB" id="A0A382SXM5"/>
<feature type="non-terminal residue" evidence="2">
    <location>
        <position position="1"/>
    </location>
</feature>
<evidence type="ECO:0000313" key="2">
    <source>
        <dbReference type="EMBL" id="SVD14720.1"/>
    </source>
</evidence>
<organism evidence="2">
    <name type="scientific">marine metagenome</name>
    <dbReference type="NCBI Taxonomy" id="408172"/>
    <lineage>
        <taxon>unclassified sequences</taxon>
        <taxon>metagenomes</taxon>
        <taxon>ecological metagenomes</taxon>
    </lineage>
</organism>
<accession>A0A382SXM5</accession>
<dbReference type="EMBL" id="UINC01132416">
    <property type="protein sequence ID" value="SVD14720.1"/>
    <property type="molecule type" value="Genomic_DNA"/>
</dbReference>
<gene>
    <name evidence="2" type="ORF">METZ01_LOCUS367574</name>
</gene>
<feature type="domain" description="Protein-glutamine gamma-glutamyltransferase-like C-terminal" evidence="1">
    <location>
        <begin position="48"/>
        <end position="116"/>
    </location>
</feature>
<name>A0A382SXM5_9ZZZZ</name>